<dbReference type="Gene3D" id="4.10.240.10">
    <property type="entry name" value="Zn(2)-C6 fungal-type DNA-binding domain"/>
    <property type="match status" value="1"/>
</dbReference>
<accession>A0A8H7REZ0</accession>
<dbReference type="PANTHER" id="PTHR47659">
    <property type="entry name" value="ZN(II)2CYS6 TRANSCRIPTION FACTOR (EUROFUNG)-RELATED"/>
    <property type="match status" value="1"/>
</dbReference>
<name>A0A8H7REZ0_9FUNG</name>
<evidence type="ECO:0000259" key="4">
    <source>
        <dbReference type="PROSITE" id="PS50048"/>
    </source>
</evidence>
<dbReference type="SMART" id="SM00066">
    <property type="entry name" value="GAL4"/>
    <property type="match status" value="1"/>
</dbReference>
<evidence type="ECO:0000256" key="1">
    <source>
        <dbReference type="ARBA" id="ARBA00022723"/>
    </source>
</evidence>
<organism evidence="5 6">
    <name type="scientific">Mucor saturninus</name>
    <dbReference type="NCBI Taxonomy" id="64648"/>
    <lineage>
        <taxon>Eukaryota</taxon>
        <taxon>Fungi</taxon>
        <taxon>Fungi incertae sedis</taxon>
        <taxon>Mucoromycota</taxon>
        <taxon>Mucoromycotina</taxon>
        <taxon>Mucoromycetes</taxon>
        <taxon>Mucorales</taxon>
        <taxon>Mucorineae</taxon>
        <taxon>Mucoraceae</taxon>
        <taxon>Mucor</taxon>
    </lineage>
</organism>
<feature type="region of interest" description="Disordered" evidence="3">
    <location>
        <begin position="79"/>
        <end position="106"/>
    </location>
</feature>
<dbReference type="Proteomes" id="UP000603453">
    <property type="component" value="Unassembled WGS sequence"/>
</dbReference>
<dbReference type="CDD" id="cd00067">
    <property type="entry name" value="GAL4"/>
    <property type="match status" value="1"/>
</dbReference>
<dbReference type="PANTHER" id="PTHR47659:SF7">
    <property type="entry name" value="FUNGAL TRANSCRIPTIONAL REGULATORY PROTEIN, N-TERMINAL DOMAIN-CONTAINING PROTEIN"/>
    <property type="match status" value="1"/>
</dbReference>
<evidence type="ECO:0000313" key="6">
    <source>
        <dbReference type="Proteomes" id="UP000603453"/>
    </source>
</evidence>
<dbReference type="InterPro" id="IPR036864">
    <property type="entry name" value="Zn2-C6_fun-type_DNA-bd_sf"/>
</dbReference>
<evidence type="ECO:0000313" key="5">
    <source>
        <dbReference type="EMBL" id="KAG2208483.1"/>
    </source>
</evidence>
<comment type="caution">
    <text evidence="5">The sequence shown here is derived from an EMBL/GenBank/DDBJ whole genome shotgun (WGS) entry which is preliminary data.</text>
</comment>
<gene>
    <name evidence="5" type="ORF">INT47_010179</name>
</gene>
<feature type="compositionally biased region" description="Basic residues" evidence="3">
    <location>
        <begin position="79"/>
        <end position="93"/>
    </location>
</feature>
<protein>
    <recommendedName>
        <fullName evidence="4">Zn(2)-C6 fungal-type domain-containing protein</fullName>
    </recommendedName>
</protein>
<dbReference type="GO" id="GO:0008270">
    <property type="term" value="F:zinc ion binding"/>
    <property type="evidence" value="ECO:0007669"/>
    <property type="project" value="InterPro"/>
</dbReference>
<dbReference type="SUPFAM" id="SSF57701">
    <property type="entry name" value="Zn2/Cys6 DNA-binding domain"/>
    <property type="match status" value="1"/>
</dbReference>
<keyword evidence="2" id="KW-0539">Nucleus</keyword>
<dbReference type="GO" id="GO:0000981">
    <property type="term" value="F:DNA-binding transcription factor activity, RNA polymerase II-specific"/>
    <property type="evidence" value="ECO:0007669"/>
    <property type="project" value="InterPro"/>
</dbReference>
<evidence type="ECO:0000256" key="3">
    <source>
        <dbReference type="SAM" id="MobiDB-lite"/>
    </source>
</evidence>
<proteinExistence type="predicted"/>
<dbReference type="EMBL" id="JAEPRD010000019">
    <property type="protein sequence ID" value="KAG2208483.1"/>
    <property type="molecule type" value="Genomic_DNA"/>
</dbReference>
<keyword evidence="1" id="KW-0479">Metal-binding</keyword>
<evidence type="ECO:0000256" key="2">
    <source>
        <dbReference type="ARBA" id="ARBA00023242"/>
    </source>
</evidence>
<dbReference type="Pfam" id="PF00172">
    <property type="entry name" value="Zn_clus"/>
    <property type="match status" value="1"/>
</dbReference>
<reference evidence="5" key="1">
    <citation type="submission" date="2020-12" db="EMBL/GenBank/DDBJ databases">
        <title>Metabolic potential, ecology and presence of endohyphal bacteria is reflected in genomic diversity of Mucoromycotina.</title>
        <authorList>
            <person name="Muszewska A."/>
            <person name="Okrasinska A."/>
            <person name="Steczkiewicz K."/>
            <person name="Drgas O."/>
            <person name="Orlowska M."/>
            <person name="Perlinska-Lenart U."/>
            <person name="Aleksandrzak-Piekarczyk T."/>
            <person name="Szatraj K."/>
            <person name="Zielenkiewicz U."/>
            <person name="Pilsyk S."/>
            <person name="Malc E."/>
            <person name="Mieczkowski P."/>
            <person name="Kruszewska J.S."/>
            <person name="Biernat P."/>
            <person name="Pawlowska J."/>
        </authorList>
    </citation>
    <scope>NUCLEOTIDE SEQUENCE</scope>
    <source>
        <strain evidence="5">WA0000017839</strain>
    </source>
</reference>
<keyword evidence="6" id="KW-1185">Reference proteome</keyword>
<dbReference type="OrthoDB" id="5575144at2759"/>
<dbReference type="InterPro" id="IPR001138">
    <property type="entry name" value="Zn2Cys6_DnaBD"/>
</dbReference>
<dbReference type="AlphaFoldDB" id="A0A8H7REZ0"/>
<dbReference type="InterPro" id="IPR050335">
    <property type="entry name" value="ERT1_acuK_gluconeogen_tf"/>
</dbReference>
<dbReference type="PROSITE" id="PS50048">
    <property type="entry name" value="ZN2_CY6_FUNGAL_2"/>
    <property type="match status" value="1"/>
</dbReference>
<sequence length="264" mass="30354">MVYDNKNCSNQLEISYTNIDMNITNEHIETNTTSKRRSQVKNACVNCQKACKKCDEGRPCQRCIKLGITDTCFDSPRKERKKGFKRGPYRKKSVTTTQQTSLKKESSSSPLFTTSIMVKQEQISPDINHAEAVYNMNNEYCDYPTASSDTSNSQLMTTPNNYYSNNTPSAYFYSAYEECPQESFTNTSGSLPEWTYTDTVEHPLYYNTQEASSFVTKFGDNTIFLQSDKSHHDDSIYNDQQWLDNLYYYPSNMMYINTNPSSAN</sequence>
<feature type="compositionally biased region" description="Polar residues" evidence="3">
    <location>
        <begin position="94"/>
        <end position="106"/>
    </location>
</feature>
<feature type="domain" description="Zn(2)-C6 fungal-type" evidence="4">
    <location>
        <begin position="43"/>
        <end position="72"/>
    </location>
</feature>